<comment type="caution">
    <text evidence="1">The sequence shown here is derived from an EMBL/GenBank/DDBJ whole genome shotgun (WGS) entry which is preliminary data.</text>
</comment>
<evidence type="ECO:0000313" key="1">
    <source>
        <dbReference type="EMBL" id="TGO38339.1"/>
    </source>
</evidence>
<reference evidence="1 2" key="1">
    <citation type="submission" date="2017-12" db="EMBL/GenBank/DDBJ databases">
        <title>Comparative genomics of Botrytis spp.</title>
        <authorList>
            <person name="Valero-Jimenez C.A."/>
            <person name="Tapia P."/>
            <person name="Veloso J."/>
            <person name="Silva-Moreno E."/>
            <person name="Staats M."/>
            <person name="Valdes J.H."/>
            <person name="Van Kan J.A.L."/>
        </authorList>
    </citation>
    <scope>NUCLEOTIDE SEQUENCE [LARGE SCALE GENOMIC DNA]</scope>
    <source>
        <strain evidence="1 2">Bh0001</strain>
    </source>
</reference>
<name>A0A4Z1GRY9_9HELO</name>
<dbReference type="Proteomes" id="UP000297814">
    <property type="component" value="Unassembled WGS sequence"/>
</dbReference>
<protein>
    <submittedName>
        <fullName evidence="1">Uncharacterized protein</fullName>
    </submittedName>
</protein>
<dbReference type="AlphaFoldDB" id="A0A4Z1GRY9"/>
<sequence>MSLRISQKEVHHKSKDPDIPIKLEQIRKFGLKPRTTQRAKKDLVSQIYSELIGLVNDAND</sequence>
<accession>A0A4Z1GRY9</accession>
<dbReference type="EMBL" id="PQXK01000077">
    <property type="protein sequence ID" value="TGO38339.1"/>
    <property type="molecule type" value="Genomic_DNA"/>
</dbReference>
<organism evidence="1 2">
    <name type="scientific">Botrytis hyacinthi</name>
    <dbReference type="NCBI Taxonomy" id="278943"/>
    <lineage>
        <taxon>Eukaryota</taxon>
        <taxon>Fungi</taxon>
        <taxon>Dikarya</taxon>
        <taxon>Ascomycota</taxon>
        <taxon>Pezizomycotina</taxon>
        <taxon>Leotiomycetes</taxon>
        <taxon>Helotiales</taxon>
        <taxon>Sclerotiniaceae</taxon>
        <taxon>Botrytis</taxon>
    </lineage>
</organism>
<gene>
    <name evidence="1" type="ORF">BHYA_0077g00430</name>
</gene>
<evidence type="ECO:0000313" key="2">
    <source>
        <dbReference type="Proteomes" id="UP000297814"/>
    </source>
</evidence>
<proteinExistence type="predicted"/>
<keyword evidence="2" id="KW-1185">Reference proteome</keyword>